<gene>
    <name evidence="1" type="ORF">PR002_g4529</name>
</gene>
<dbReference type="AlphaFoldDB" id="A0A6A3NGP5"/>
<protein>
    <submittedName>
        <fullName evidence="1">Uncharacterized protein</fullName>
    </submittedName>
</protein>
<evidence type="ECO:0000313" key="1">
    <source>
        <dbReference type="EMBL" id="KAE9041308.1"/>
    </source>
</evidence>
<dbReference type="Proteomes" id="UP000435112">
    <property type="component" value="Unassembled WGS sequence"/>
</dbReference>
<accession>A0A6A3NGP5</accession>
<organism evidence="1 2">
    <name type="scientific">Phytophthora rubi</name>
    <dbReference type="NCBI Taxonomy" id="129364"/>
    <lineage>
        <taxon>Eukaryota</taxon>
        <taxon>Sar</taxon>
        <taxon>Stramenopiles</taxon>
        <taxon>Oomycota</taxon>
        <taxon>Peronosporomycetes</taxon>
        <taxon>Peronosporales</taxon>
        <taxon>Peronosporaceae</taxon>
        <taxon>Phytophthora</taxon>
    </lineage>
</organism>
<evidence type="ECO:0000313" key="2">
    <source>
        <dbReference type="Proteomes" id="UP000435112"/>
    </source>
</evidence>
<sequence>MSGTQLRKVCLVALSTLSRASQHSSTRSPIDSLSVRFVLLGLPCLTAATLSVS</sequence>
<comment type="caution">
    <text evidence="1">The sequence shown here is derived from an EMBL/GenBank/DDBJ whole genome shotgun (WGS) entry which is preliminary data.</text>
</comment>
<reference evidence="1 2" key="1">
    <citation type="submission" date="2018-09" db="EMBL/GenBank/DDBJ databases">
        <title>Genomic investigation of the strawberry pathogen Phytophthora fragariae indicates pathogenicity is determined by transcriptional variation in three key races.</title>
        <authorList>
            <person name="Adams T.M."/>
            <person name="Armitage A.D."/>
            <person name="Sobczyk M.K."/>
            <person name="Bates H.J."/>
            <person name="Dunwell J.M."/>
            <person name="Nellist C.F."/>
            <person name="Harrison R.J."/>
        </authorList>
    </citation>
    <scope>NUCLEOTIDE SEQUENCE [LARGE SCALE GENOMIC DNA]</scope>
    <source>
        <strain evidence="1 2">SCRP324</strain>
    </source>
</reference>
<proteinExistence type="predicted"/>
<name>A0A6A3NGP5_9STRA</name>
<dbReference type="EMBL" id="QXFU01000177">
    <property type="protein sequence ID" value="KAE9041308.1"/>
    <property type="molecule type" value="Genomic_DNA"/>
</dbReference>